<evidence type="ECO:0000313" key="6">
    <source>
        <dbReference type="Proteomes" id="UP000471409"/>
    </source>
</evidence>
<sequence length="61" mass="6442">LQVRDNGCGFDLQAAHRDYSYGLLGMNERARLIGATLSIDSAQGTGTTVSIHIPLDGGLKP</sequence>
<dbReference type="EMBL" id="WXXP01001012">
    <property type="protein sequence ID" value="NEK55912.1"/>
    <property type="molecule type" value="Genomic_DNA"/>
</dbReference>
<protein>
    <submittedName>
        <fullName evidence="5">Histidine kinase</fullName>
    </submittedName>
</protein>
<dbReference type="InterPro" id="IPR050482">
    <property type="entry name" value="Sensor_HK_TwoCompSys"/>
</dbReference>
<dbReference type="CDD" id="cd16917">
    <property type="entry name" value="HATPase_UhpB-NarQ-NarX-like"/>
    <property type="match status" value="1"/>
</dbReference>
<keyword evidence="2 5" id="KW-0418">Kinase</keyword>
<dbReference type="InterPro" id="IPR003594">
    <property type="entry name" value="HATPase_dom"/>
</dbReference>
<dbReference type="Gene3D" id="3.30.565.10">
    <property type="entry name" value="Histidine kinase-like ATPase, C-terminal domain"/>
    <property type="match status" value="1"/>
</dbReference>
<feature type="domain" description="Histidine kinase/HSP90-like ATPase" evidence="4">
    <location>
        <begin position="1"/>
        <end position="56"/>
    </location>
</feature>
<evidence type="ECO:0000313" key="5">
    <source>
        <dbReference type="EMBL" id="NEK55912.1"/>
    </source>
</evidence>
<reference evidence="5 6" key="1">
    <citation type="submission" date="2020-01" db="EMBL/GenBank/DDBJ databases">
        <title>Rhizobium genotypes associated with high levels of biological nitrogen fixation by grain legumes in a temperate-maritime cropping system.</title>
        <authorList>
            <person name="Maluk M."/>
            <person name="Francesc Ferrando Molina F."/>
            <person name="Lopez Del Egido L."/>
            <person name="Lafos M."/>
            <person name="Langarica-Fuentes A."/>
            <person name="Gebre Yohannes G."/>
            <person name="Young M.W."/>
            <person name="Martin P."/>
            <person name="Gantlett R."/>
            <person name="Kenicer G."/>
            <person name="Hawes C."/>
            <person name="Begg G.S."/>
            <person name="Quilliam R.S."/>
            <person name="Squire G.R."/>
            <person name="Poole P.S."/>
            <person name="Young P.W."/>
            <person name="Iannetta P.M."/>
            <person name="James E.K."/>
        </authorList>
    </citation>
    <scope>NUCLEOTIDE SEQUENCE [LARGE SCALE GENOMIC DNA]</scope>
    <source>
        <strain evidence="5 6">JHI944</strain>
    </source>
</reference>
<dbReference type="PANTHER" id="PTHR24421">
    <property type="entry name" value="NITRATE/NITRITE SENSOR PROTEIN NARX-RELATED"/>
    <property type="match status" value="1"/>
</dbReference>
<dbReference type="AlphaFoldDB" id="A0A6P0DUT5"/>
<keyword evidence="3" id="KW-0902">Two-component regulatory system</keyword>
<proteinExistence type="predicted"/>
<evidence type="ECO:0000259" key="4">
    <source>
        <dbReference type="Pfam" id="PF02518"/>
    </source>
</evidence>
<feature type="non-terminal residue" evidence="5">
    <location>
        <position position="1"/>
    </location>
</feature>
<organism evidence="5 6">
    <name type="scientific">Rhizobium leguminosarum</name>
    <dbReference type="NCBI Taxonomy" id="384"/>
    <lineage>
        <taxon>Bacteria</taxon>
        <taxon>Pseudomonadati</taxon>
        <taxon>Pseudomonadota</taxon>
        <taxon>Alphaproteobacteria</taxon>
        <taxon>Hyphomicrobiales</taxon>
        <taxon>Rhizobiaceae</taxon>
        <taxon>Rhizobium/Agrobacterium group</taxon>
        <taxon>Rhizobium</taxon>
    </lineage>
</organism>
<keyword evidence="1" id="KW-0808">Transferase</keyword>
<dbReference type="GO" id="GO:0016301">
    <property type="term" value="F:kinase activity"/>
    <property type="evidence" value="ECO:0007669"/>
    <property type="project" value="UniProtKB-KW"/>
</dbReference>
<evidence type="ECO:0000256" key="3">
    <source>
        <dbReference type="ARBA" id="ARBA00023012"/>
    </source>
</evidence>
<dbReference type="Proteomes" id="UP000471409">
    <property type="component" value="Unassembled WGS sequence"/>
</dbReference>
<accession>A0A6P0DUT5</accession>
<dbReference type="SUPFAM" id="SSF55874">
    <property type="entry name" value="ATPase domain of HSP90 chaperone/DNA topoisomerase II/histidine kinase"/>
    <property type="match status" value="1"/>
</dbReference>
<evidence type="ECO:0000256" key="2">
    <source>
        <dbReference type="ARBA" id="ARBA00022777"/>
    </source>
</evidence>
<name>A0A6P0DUT5_RHILE</name>
<dbReference type="InterPro" id="IPR036890">
    <property type="entry name" value="HATPase_C_sf"/>
</dbReference>
<dbReference type="Pfam" id="PF02518">
    <property type="entry name" value="HATPase_c"/>
    <property type="match status" value="1"/>
</dbReference>
<gene>
    <name evidence="5" type="ORF">GUK36_42545</name>
</gene>
<dbReference type="GO" id="GO:0000160">
    <property type="term" value="P:phosphorelay signal transduction system"/>
    <property type="evidence" value="ECO:0007669"/>
    <property type="project" value="UniProtKB-KW"/>
</dbReference>
<comment type="caution">
    <text evidence="5">The sequence shown here is derived from an EMBL/GenBank/DDBJ whole genome shotgun (WGS) entry which is preliminary data.</text>
</comment>
<evidence type="ECO:0000256" key="1">
    <source>
        <dbReference type="ARBA" id="ARBA00022679"/>
    </source>
</evidence>